<evidence type="ECO:0000313" key="3">
    <source>
        <dbReference type="EMBL" id="KAJ1204786.1"/>
    </source>
</evidence>
<organism evidence="3 4">
    <name type="scientific">Pleurodeles waltl</name>
    <name type="common">Iberian ribbed newt</name>
    <dbReference type="NCBI Taxonomy" id="8319"/>
    <lineage>
        <taxon>Eukaryota</taxon>
        <taxon>Metazoa</taxon>
        <taxon>Chordata</taxon>
        <taxon>Craniata</taxon>
        <taxon>Vertebrata</taxon>
        <taxon>Euteleostomi</taxon>
        <taxon>Amphibia</taxon>
        <taxon>Batrachia</taxon>
        <taxon>Caudata</taxon>
        <taxon>Salamandroidea</taxon>
        <taxon>Salamandridae</taxon>
        <taxon>Pleurodelinae</taxon>
        <taxon>Pleurodeles</taxon>
    </lineage>
</organism>
<feature type="region of interest" description="Disordered" evidence="1">
    <location>
        <begin position="282"/>
        <end position="305"/>
    </location>
</feature>
<feature type="region of interest" description="Disordered" evidence="1">
    <location>
        <begin position="181"/>
        <end position="202"/>
    </location>
</feature>
<dbReference type="GO" id="GO:0006355">
    <property type="term" value="P:regulation of DNA-templated transcription"/>
    <property type="evidence" value="ECO:0007669"/>
    <property type="project" value="InterPro"/>
</dbReference>
<comment type="caution">
    <text evidence="3">The sequence shown here is derived from an EMBL/GenBank/DDBJ whole genome shotgun (WGS) entry which is preliminary data.</text>
</comment>
<reference evidence="3" key="1">
    <citation type="journal article" date="2022" name="bioRxiv">
        <title>Sequencing and chromosome-scale assembly of the giantPleurodeles waltlgenome.</title>
        <authorList>
            <person name="Brown T."/>
            <person name="Elewa A."/>
            <person name="Iarovenko S."/>
            <person name="Subramanian E."/>
            <person name="Araus A.J."/>
            <person name="Petzold A."/>
            <person name="Susuki M."/>
            <person name="Suzuki K.-i.T."/>
            <person name="Hayashi T."/>
            <person name="Toyoda A."/>
            <person name="Oliveira C."/>
            <person name="Osipova E."/>
            <person name="Leigh N.D."/>
            <person name="Simon A."/>
            <person name="Yun M.H."/>
        </authorList>
    </citation>
    <scope>NUCLEOTIDE SEQUENCE</scope>
    <source>
        <strain evidence="3">20211129_DDA</strain>
        <tissue evidence="3">Liver</tissue>
    </source>
</reference>
<dbReference type="PROSITE" id="PS50805">
    <property type="entry name" value="KRAB"/>
    <property type="match status" value="1"/>
</dbReference>
<dbReference type="CDD" id="cd07765">
    <property type="entry name" value="KRAB_A-box"/>
    <property type="match status" value="1"/>
</dbReference>
<dbReference type="Gene3D" id="6.10.140.140">
    <property type="match status" value="1"/>
</dbReference>
<dbReference type="InterPro" id="IPR036051">
    <property type="entry name" value="KRAB_dom_sf"/>
</dbReference>
<dbReference type="SMART" id="SM00349">
    <property type="entry name" value="KRAB"/>
    <property type="match status" value="1"/>
</dbReference>
<feature type="compositionally biased region" description="Polar residues" evidence="1">
    <location>
        <begin position="282"/>
        <end position="303"/>
    </location>
</feature>
<proteinExistence type="predicted"/>
<evidence type="ECO:0000256" key="1">
    <source>
        <dbReference type="SAM" id="MobiDB-lite"/>
    </source>
</evidence>
<evidence type="ECO:0000259" key="2">
    <source>
        <dbReference type="PROSITE" id="PS50805"/>
    </source>
</evidence>
<accession>A0AAV7VVH7</accession>
<name>A0AAV7VVH7_PLEWA</name>
<dbReference type="SUPFAM" id="SSF109640">
    <property type="entry name" value="KRAB domain (Kruppel-associated box)"/>
    <property type="match status" value="1"/>
</dbReference>
<dbReference type="InterPro" id="IPR001909">
    <property type="entry name" value="KRAB"/>
</dbReference>
<dbReference type="PANTHER" id="PTHR23232">
    <property type="entry name" value="KRAB DOMAIN C2H2 ZINC FINGER"/>
    <property type="match status" value="1"/>
</dbReference>
<dbReference type="Proteomes" id="UP001066276">
    <property type="component" value="Chromosome 1_2"/>
</dbReference>
<dbReference type="EMBL" id="JANPWB010000002">
    <property type="protein sequence ID" value="KAJ1204786.1"/>
    <property type="molecule type" value="Genomic_DNA"/>
</dbReference>
<dbReference type="AlphaFoldDB" id="A0AAV7VVH7"/>
<dbReference type="Pfam" id="PF01352">
    <property type="entry name" value="KRAB"/>
    <property type="match status" value="1"/>
</dbReference>
<protein>
    <recommendedName>
        <fullName evidence="2">KRAB domain-containing protein</fullName>
    </recommendedName>
</protein>
<dbReference type="InterPro" id="IPR050169">
    <property type="entry name" value="Krueppel_C2H2_ZnF"/>
</dbReference>
<keyword evidence="4" id="KW-1185">Reference proteome</keyword>
<sequence length="390" mass="44493">MTQQDSEKDPVAIFDVAAYFSEEEWKMLHEWQKELYKNVMNEIHRALISLGPLIANSLCSVKDKEKEDVRLADHLDLEKKQKDGNSAGLSFDTTELVLRKEKTGVILLDQFGAEVDENSHDPNSELPFQNTRFVLKKEKASECLLNQFGEEVEDVRTHLNFGHVVPKSVASFYIKDEEDTHTEVSQQRMRMDSRRSSTKGLPFQNNDVVLRKDKQGVIQLDQYCESSTNLNSAVTSVCIKDEDETYSLDHGERLRMECSRTPPGVAVIHRLRKLSDSEVCSAKTQSYKKSPEKGTSNTVQSTGKDAPYNSHLWSEIIRVLGGDNPACENAVNDAEHCPVYQESQKPQGSEYHNAWESNMTTNVAHRKKCNIPASWYKRQRPRQRLSSKPR</sequence>
<feature type="domain" description="KRAB" evidence="2">
    <location>
        <begin position="11"/>
        <end position="82"/>
    </location>
</feature>
<evidence type="ECO:0000313" key="4">
    <source>
        <dbReference type="Proteomes" id="UP001066276"/>
    </source>
</evidence>
<gene>
    <name evidence="3" type="ORF">NDU88_000224</name>
</gene>
<dbReference type="PANTHER" id="PTHR23232:SF118">
    <property type="entry name" value="ZINC FINGER PROTEIN 746"/>
    <property type="match status" value="1"/>
</dbReference>